<proteinExistence type="predicted"/>
<accession>A0A0F9KLK2</accession>
<sequence length="126" mass="13402">VVIVTLLIGTVTPPVGLQLYIAASIGQVSLSEVEDLNRRLLQAKAAAAELDLAAKRGELVSAADVCKAAAANARMEREALLNWPDRAAPALAAELGIDQARLTAAIEREVRAFMEDRAEDDGRARL</sequence>
<comment type="caution">
    <text evidence="1">The sequence shown here is derived from an EMBL/GenBank/DDBJ whole genome shotgun (WGS) entry which is preliminary data.</text>
</comment>
<organism evidence="1">
    <name type="scientific">marine sediment metagenome</name>
    <dbReference type="NCBI Taxonomy" id="412755"/>
    <lineage>
        <taxon>unclassified sequences</taxon>
        <taxon>metagenomes</taxon>
        <taxon>ecological metagenomes</taxon>
    </lineage>
</organism>
<feature type="non-terminal residue" evidence="1">
    <location>
        <position position="1"/>
    </location>
</feature>
<gene>
    <name evidence="1" type="ORF">LCGC14_1388020</name>
</gene>
<protein>
    <submittedName>
        <fullName evidence="1">Uncharacterized protein</fullName>
    </submittedName>
</protein>
<dbReference type="AlphaFoldDB" id="A0A0F9KLK2"/>
<reference evidence="1" key="1">
    <citation type="journal article" date="2015" name="Nature">
        <title>Complex archaea that bridge the gap between prokaryotes and eukaryotes.</title>
        <authorList>
            <person name="Spang A."/>
            <person name="Saw J.H."/>
            <person name="Jorgensen S.L."/>
            <person name="Zaremba-Niedzwiedzka K."/>
            <person name="Martijn J."/>
            <person name="Lind A.E."/>
            <person name="van Eijk R."/>
            <person name="Schleper C."/>
            <person name="Guy L."/>
            <person name="Ettema T.J."/>
        </authorList>
    </citation>
    <scope>NUCLEOTIDE SEQUENCE</scope>
</reference>
<dbReference type="EMBL" id="LAZR01008937">
    <property type="protein sequence ID" value="KKM75661.1"/>
    <property type="molecule type" value="Genomic_DNA"/>
</dbReference>
<name>A0A0F9KLK2_9ZZZZ</name>
<evidence type="ECO:0000313" key="1">
    <source>
        <dbReference type="EMBL" id="KKM75661.1"/>
    </source>
</evidence>